<dbReference type="InterPro" id="IPR003607">
    <property type="entry name" value="HD/PDEase_dom"/>
</dbReference>
<gene>
    <name evidence="2" type="ORF">Pla8534_59920</name>
</gene>
<dbReference type="PANTHER" id="PTHR11373">
    <property type="entry name" value="DEOXYNUCLEOSIDE TRIPHOSPHATE TRIPHOSPHOHYDROLASE"/>
    <property type="match status" value="1"/>
</dbReference>
<accession>A0A518E229</accession>
<organism evidence="2 3">
    <name type="scientific">Lignipirellula cremea</name>
    <dbReference type="NCBI Taxonomy" id="2528010"/>
    <lineage>
        <taxon>Bacteria</taxon>
        <taxon>Pseudomonadati</taxon>
        <taxon>Planctomycetota</taxon>
        <taxon>Planctomycetia</taxon>
        <taxon>Pirellulales</taxon>
        <taxon>Pirellulaceae</taxon>
        <taxon>Lignipirellula</taxon>
    </lineage>
</organism>
<dbReference type="Gene3D" id="1.10.3210.10">
    <property type="entry name" value="Hypothetical protein af1432"/>
    <property type="match status" value="1"/>
</dbReference>
<name>A0A518E229_9BACT</name>
<evidence type="ECO:0000313" key="2">
    <source>
        <dbReference type="EMBL" id="QDU98131.1"/>
    </source>
</evidence>
<dbReference type="GO" id="GO:0006203">
    <property type="term" value="P:dGTP catabolic process"/>
    <property type="evidence" value="ECO:0007669"/>
    <property type="project" value="TreeGrafter"/>
</dbReference>
<proteinExistence type="predicted"/>
<dbReference type="Pfam" id="PF01966">
    <property type="entry name" value="HD"/>
    <property type="match status" value="1"/>
</dbReference>
<dbReference type="KEGG" id="lcre:Pla8534_59920"/>
<dbReference type="SUPFAM" id="SSF109604">
    <property type="entry name" value="HD-domain/PDEase-like"/>
    <property type="match status" value="1"/>
</dbReference>
<dbReference type="SMART" id="SM00471">
    <property type="entry name" value="HDc"/>
    <property type="match status" value="1"/>
</dbReference>
<keyword evidence="3" id="KW-1185">Reference proteome</keyword>
<reference evidence="2 3" key="1">
    <citation type="submission" date="2019-02" db="EMBL/GenBank/DDBJ databases">
        <title>Deep-cultivation of Planctomycetes and their phenomic and genomic characterization uncovers novel biology.</title>
        <authorList>
            <person name="Wiegand S."/>
            <person name="Jogler M."/>
            <person name="Boedeker C."/>
            <person name="Pinto D."/>
            <person name="Vollmers J."/>
            <person name="Rivas-Marin E."/>
            <person name="Kohn T."/>
            <person name="Peeters S.H."/>
            <person name="Heuer A."/>
            <person name="Rast P."/>
            <person name="Oberbeckmann S."/>
            <person name="Bunk B."/>
            <person name="Jeske O."/>
            <person name="Meyerdierks A."/>
            <person name="Storesund J.E."/>
            <person name="Kallscheuer N."/>
            <person name="Luecker S."/>
            <person name="Lage O.M."/>
            <person name="Pohl T."/>
            <person name="Merkel B.J."/>
            <person name="Hornburger P."/>
            <person name="Mueller R.-W."/>
            <person name="Bruemmer F."/>
            <person name="Labrenz M."/>
            <person name="Spormann A.M."/>
            <person name="Op den Camp H."/>
            <person name="Overmann J."/>
            <person name="Amann R."/>
            <person name="Jetten M.S.M."/>
            <person name="Mascher T."/>
            <person name="Medema M.H."/>
            <person name="Devos D.P."/>
            <person name="Kaster A.-K."/>
            <person name="Ovreas L."/>
            <person name="Rohde M."/>
            <person name="Galperin M.Y."/>
            <person name="Jogler C."/>
        </authorList>
    </citation>
    <scope>NUCLEOTIDE SEQUENCE [LARGE SCALE GENOMIC DNA]</scope>
    <source>
        <strain evidence="2 3">Pla85_3_4</strain>
    </source>
</reference>
<dbReference type="CDD" id="cd00077">
    <property type="entry name" value="HDc"/>
    <property type="match status" value="1"/>
</dbReference>
<dbReference type="OrthoDB" id="9803619at2"/>
<dbReference type="RefSeq" id="WP_145057131.1">
    <property type="nucleotide sequence ID" value="NZ_CP036433.1"/>
</dbReference>
<evidence type="ECO:0000259" key="1">
    <source>
        <dbReference type="PROSITE" id="PS51831"/>
    </source>
</evidence>
<sequence length="468" mass="53932">MREYHLENLSHDPIHGYIPFTSCEGTAQGEVAERDLIDHPWVQRLRFIHQLQTAWWVYPTAEHTRFQHVIGVMHLASRATAALYDSLREQCPDCPSRPYVESLLRIAGLLHDVGHGPFGHFFDAKFLSTYRVTHETLGARIITDRLGDLIRRIRRNPNGRLAEGETLDPEQIAWLIQRPSGKEDEASRPTWLRFLRSLLSGVYTIDNMDFVLRDAYMTGYSQRSFDLDRLLHYSFFTPSGLTIHDRGFGALLRFMTMRSELFQSVYYHRSVRGIDLSLADLFDEGKQYLFPGNPLDHLDEYLEFTEASLLVDVVRWRTAADPHQRALGERWTDLIRYRRVPWVMVCQRTLVFSEHDSETASIFSAPDYIEQKLREHLPPDARSAPLRVDIARHIHRPHTHGPAAGQNFLYDAGRGQVRELSASLLYRQLPVSHRICRVYANNGEHQAALAAALDRLIGGHSEDDVTNM</sequence>
<evidence type="ECO:0000313" key="3">
    <source>
        <dbReference type="Proteomes" id="UP000317648"/>
    </source>
</evidence>
<dbReference type="PROSITE" id="PS51831">
    <property type="entry name" value="HD"/>
    <property type="match status" value="1"/>
</dbReference>
<dbReference type="EMBL" id="CP036433">
    <property type="protein sequence ID" value="QDU98131.1"/>
    <property type="molecule type" value="Genomic_DNA"/>
</dbReference>
<dbReference type="GO" id="GO:0008832">
    <property type="term" value="F:dGTPase activity"/>
    <property type="evidence" value="ECO:0007669"/>
    <property type="project" value="TreeGrafter"/>
</dbReference>
<dbReference type="InterPro" id="IPR006674">
    <property type="entry name" value="HD_domain"/>
</dbReference>
<dbReference type="InterPro" id="IPR050135">
    <property type="entry name" value="dGTPase-like"/>
</dbReference>
<protein>
    <submittedName>
        <fullName evidence="2">HD domain protein</fullName>
    </submittedName>
</protein>
<feature type="domain" description="HD" evidence="1">
    <location>
        <begin position="65"/>
        <end position="217"/>
    </location>
</feature>
<dbReference type="AlphaFoldDB" id="A0A518E229"/>
<dbReference type="PANTHER" id="PTHR11373:SF4">
    <property type="entry name" value="DEOXYNUCLEOSIDE TRIPHOSPHATE TRIPHOSPHOHYDROLASE SAMHD1"/>
    <property type="match status" value="1"/>
</dbReference>
<dbReference type="Proteomes" id="UP000317648">
    <property type="component" value="Chromosome"/>
</dbReference>